<dbReference type="GO" id="GO:0005829">
    <property type="term" value="C:cytosol"/>
    <property type="evidence" value="ECO:0007669"/>
    <property type="project" value="TreeGrafter"/>
</dbReference>
<dbReference type="Pfam" id="PF10350">
    <property type="entry name" value="DUF2428"/>
    <property type="match status" value="1"/>
</dbReference>
<proteinExistence type="inferred from homology"/>
<accession>A0A196SF00</accession>
<dbReference type="GO" id="GO:0030488">
    <property type="term" value="P:tRNA methylation"/>
    <property type="evidence" value="ECO:0007669"/>
    <property type="project" value="TreeGrafter"/>
</dbReference>
<dbReference type="InterPro" id="IPR016024">
    <property type="entry name" value="ARM-type_fold"/>
</dbReference>
<dbReference type="Proteomes" id="UP000078348">
    <property type="component" value="Unassembled WGS sequence"/>
</dbReference>
<gene>
    <name evidence="3" type="ORF">AV274_3410</name>
</gene>
<dbReference type="EMBL" id="LXWW01000202">
    <property type="protein sequence ID" value="OAO14901.1"/>
    <property type="molecule type" value="Genomic_DNA"/>
</dbReference>
<organism evidence="3 4">
    <name type="scientific">Blastocystis sp. subtype 1 (strain ATCC 50177 / NandII)</name>
    <dbReference type="NCBI Taxonomy" id="478820"/>
    <lineage>
        <taxon>Eukaryota</taxon>
        <taxon>Sar</taxon>
        <taxon>Stramenopiles</taxon>
        <taxon>Bigyra</taxon>
        <taxon>Opalozoa</taxon>
        <taxon>Opalinata</taxon>
        <taxon>Blastocystidae</taxon>
        <taxon>Blastocystis</taxon>
    </lineage>
</organism>
<evidence type="ECO:0000313" key="4">
    <source>
        <dbReference type="Proteomes" id="UP000078348"/>
    </source>
</evidence>
<protein>
    <recommendedName>
        <fullName evidence="2">DUF2428 domain-containing protein</fullName>
    </recommendedName>
</protein>
<dbReference type="PANTHER" id="PTHR14387">
    <property type="entry name" value="THADA/DEATH RECEPTOR INTERACTING PROTEIN"/>
    <property type="match status" value="1"/>
</dbReference>
<evidence type="ECO:0000259" key="2">
    <source>
        <dbReference type="Pfam" id="PF10350"/>
    </source>
</evidence>
<evidence type="ECO:0000256" key="1">
    <source>
        <dbReference type="ARBA" id="ARBA00010409"/>
    </source>
</evidence>
<sequence>MDVDMELGRISSLLFQSAEWLSVPGHIDCLKFFLLTGSVQELIPRYAHFSKAVVQSMIALLASYNVEVFGNSSTMSPMGIDFQSLLSVCYKLLSLSAMPDEQKSELHSLLERVIPQFVSYTYIPIISSCTALMLKLSPQPPLSWSSICIHNDTLHASITITQFRSAKKLLSQELHTTSDTTQHAVATVYASLLSTLSHPHTSLCSFFHLQLWNELLLLLPLTAPLLPPALKQAVLARTLSVCLSLSSFNDRDNLSKTLFLSLLASLPSLTDSPQPFSHLLHTLTAYRALNSNQPLLLHLLFKHASSLDDRRRLLLCLLDNVYASRSKGGWNDLLADIFATTTTDQTALLAALVTAAAIDSAAFLTGQQRLRQKGLLLLLSSLPPLLSPSALHALLPLLAPAPLLSLNPRQLACLLELLVACQTAGRLDASAEAYLQSIDENRDYFCTQAKQRIRLRSFQLLTHRFGAVRDLVFLFSQNILKNNSTLTEDFQSATQSLISKTRPYFGQPMEAGFSPDDAASIAADMPSVPLRTVLDGVVSSVAYGEMNENDLVMLKLVVSARDACKALSDEVVAFLLCKLVILMMSRDGKTRNYAAAIAAAVPRASVERLCFPLSFFFSLYAHIFLATYYPSLSLPQLLADAAYHSSELAQLHAALQTHTALSAESSWEDFAAAIARLRLNSHRDFVYKGAATLWTQQLARSHGDRRALLRWLCATLEAKEREPQPSMPSLAALFFATAQCVGEEACELLPRLPWMIATCFRSLTLLSGQTHTRQESAIPAGEAEEGSVEAAIRVVRSCMLVSGNSNCNEEAEAEAEELAESEGPRAIGVVSNWEAVKEGLKLMVLLLTRSPATGENAEDALASAIRFVTALGLNTLHRGIIQHIHDALLALLDCYYLHATPAAFTRLVAELVAACFESTLPIIRRSGALPFILHSVLTVLHQHASPLLPPLVSQIVCWPDFTPLPPIPTTAQSPEWRVYADAFTQSLSHTLSEADRPRHLVHTLNTLTVCLSSPELATHFHPHLLTLLRISLRLLDAADWNIKSATAQLVAVVARRVFRARRTRGESESANRVSHVTVAIEFPLLFATLKQLLQDPATGDRCRFATLLLMQRVVFEGETEDRELLDAVFAFVASPDYLTRQAACRAIPAVLPASSMRLHLGLLPSQLEEATENDRRCGLLELAEVYVRFLSGEEEQTACWAACERLAKLLPDARHTLIQLHLLQIIECVAHGEVLSEVPLEEGGVEVVNTMKWEGELAGRLETICLECVIPYIQKQGRHPLFQGDGLFVIQSGLKTAFAILLHVPKERQQTIINAVEKMALPDEMMTKYQQKWLAYCKSLFL</sequence>
<dbReference type="STRING" id="478820.A0A196SF00"/>
<comment type="caution">
    <text evidence="3">The sequence shown here is derived from an EMBL/GenBank/DDBJ whole genome shotgun (WGS) entry which is preliminary data.</text>
</comment>
<keyword evidence="4" id="KW-1185">Reference proteome</keyword>
<dbReference type="InterPro" id="IPR051954">
    <property type="entry name" value="tRNA_methyltransferase_THADA"/>
</dbReference>
<name>A0A196SF00_BLAHN</name>
<dbReference type="OrthoDB" id="73997at2759"/>
<dbReference type="SUPFAM" id="SSF48371">
    <property type="entry name" value="ARM repeat"/>
    <property type="match status" value="1"/>
</dbReference>
<dbReference type="InterPro" id="IPR019442">
    <property type="entry name" value="THADA/TRM732_DUF2428"/>
</dbReference>
<feature type="domain" description="DUF2428" evidence="2">
    <location>
        <begin position="799"/>
        <end position="1041"/>
    </location>
</feature>
<dbReference type="PANTHER" id="PTHR14387:SF0">
    <property type="entry name" value="DUF2428 DOMAIN-CONTAINING PROTEIN"/>
    <property type="match status" value="1"/>
</dbReference>
<comment type="similarity">
    <text evidence="1">Belongs to the THADA family.</text>
</comment>
<evidence type="ECO:0000313" key="3">
    <source>
        <dbReference type="EMBL" id="OAO14901.1"/>
    </source>
</evidence>
<reference evidence="3 4" key="1">
    <citation type="submission" date="2016-05" db="EMBL/GenBank/DDBJ databases">
        <title>Nuclear genome of Blastocystis sp. subtype 1 NandII.</title>
        <authorList>
            <person name="Gentekaki E."/>
            <person name="Curtis B."/>
            <person name="Stairs C."/>
            <person name="Eme L."/>
            <person name="Herman E."/>
            <person name="Klimes V."/>
            <person name="Arias M.C."/>
            <person name="Elias M."/>
            <person name="Hilliou F."/>
            <person name="Klute M."/>
            <person name="Malik S.-B."/>
            <person name="Pightling A."/>
            <person name="Rachubinski R."/>
            <person name="Salas D."/>
            <person name="Schlacht A."/>
            <person name="Suga H."/>
            <person name="Archibald J."/>
            <person name="Ball S.G."/>
            <person name="Clark G."/>
            <person name="Dacks J."/>
            <person name="Van Der Giezen M."/>
            <person name="Tsaousis A."/>
            <person name="Roger A."/>
        </authorList>
    </citation>
    <scope>NUCLEOTIDE SEQUENCE [LARGE SCALE GENOMIC DNA]</scope>
    <source>
        <strain evidence="4">ATCC 50177 / NandII</strain>
    </source>
</reference>